<dbReference type="GO" id="GO:0016787">
    <property type="term" value="F:hydrolase activity"/>
    <property type="evidence" value="ECO:0007669"/>
    <property type="project" value="UniProtKB-KW"/>
</dbReference>
<dbReference type="PANTHER" id="PTHR48070">
    <property type="entry name" value="ESTERASE OVCA2"/>
    <property type="match status" value="1"/>
</dbReference>
<name>A0AB34JX35_PRYPA</name>
<dbReference type="SUPFAM" id="SSF53474">
    <property type="entry name" value="alpha/beta-Hydrolases"/>
    <property type="match status" value="1"/>
</dbReference>
<dbReference type="Gene3D" id="3.40.50.1820">
    <property type="entry name" value="alpha/beta hydrolase"/>
    <property type="match status" value="1"/>
</dbReference>
<feature type="domain" description="Serine hydrolase" evidence="2">
    <location>
        <begin position="9"/>
        <end position="186"/>
    </location>
</feature>
<dbReference type="InterPro" id="IPR005645">
    <property type="entry name" value="FSH-like_dom"/>
</dbReference>
<reference evidence="3 4" key="1">
    <citation type="journal article" date="2024" name="Science">
        <title>Giant polyketide synthase enzymes in the biosynthesis of giant marine polyether toxins.</title>
        <authorList>
            <person name="Fallon T.R."/>
            <person name="Shende V.V."/>
            <person name="Wierzbicki I.H."/>
            <person name="Pendleton A.L."/>
            <person name="Watervoot N.F."/>
            <person name="Auber R.P."/>
            <person name="Gonzalez D.J."/>
            <person name="Wisecaver J.H."/>
            <person name="Moore B.S."/>
        </authorList>
    </citation>
    <scope>NUCLEOTIDE SEQUENCE [LARGE SCALE GENOMIC DNA]</scope>
    <source>
        <strain evidence="3 4">12B1</strain>
    </source>
</reference>
<sequence>MAASAPPGKPRLLLLHGRNSNSEVSRMQAMILELDRTASCFFLDAPHQAGKYDRELTEEGRSWVSPDGSVAAAIEHVLAFCRAQGPFDGAYGFSQGCSIIAILSDPGVLRSLGVDAPLWRFVVCACGTHQLIGKQTDPAVKVPLAIPSLHIHGEADPILEEARALCDMFDRPHLLTHPWGHAVPLGLSMDQAFVQRVTRFITEPDYASPTH</sequence>
<dbReference type="GO" id="GO:0005737">
    <property type="term" value="C:cytoplasm"/>
    <property type="evidence" value="ECO:0007669"/>
    <property type="project" value="TreeGrafter"/>
</dbReference>
<protein>
    <recommendedName>
        <fullName evidence="2">Serine hydrolase domain-containing protein</fullName>
    </recommendedName>
</protein>
<dbReference type="InterPro" id="IPR050593">
    <property type="entry name" value="LovG"/>
</dbReference>
<organism evidence="3 4">
    <name type="scientific">Prymnesium parvum</name>
    <name type="common">Toxic golden alga</name>
    <dbReference type="NCBI Taxonomy" id="97485"/>
    <lineage>
        <taxon>Eukaryota</taxon>
        <taxon>Haptista</taxon>
        <taxon>Haptophyta</taxon>
        <taxon>Prymnesiophyceae</taxon>
        <taxon>Prymnesiales</taxon>
        <taxon>Prymnesiaceae</taxon>
        <taxon>Prymnesium</taxon>
    </lineage>
</organism>
<accession>A0AB34JX35</accession>
<evidence type="ECO:0000313" key="4">
    <source>
        <dbReference type="Proteomes" id="UP001515480"/>
    </source>
</evidence>
<evidence type="ECO:0000313" key="3">
    <source>
        <dbReference type="EMBL" id="KAL1524979.1"/>
    </source>
</evidence>
<dbReference type="Pfam" id="PF03959">
    <property type="entry name" value="FSH1"/>
    <property type="match status" value="1"/>
</dbReference>
<dbReference type="EMBL" id="JBGBPQ010000004">
    <property type="protein sequence ID" value="KAL1524979.1"/>
    <property type="molecule type" value="Genomic_DNA"/>
</dbReference>
<dbReference type="AlphaFoldDB" id="A0AB34JX35"/>
<evidence type="ECO:0000259" key="2">
    <source>
        <dbReference type="Pfam" id="PF03959"/>
    </source>
</evidence>
<dbReference type="Proteomes" id="UP001515480">
    <property type="component" value="Unassembled WGS sequence"/>
</dbReference>
<gene>
    <name evidence="3" type="ORF">AB1Y20_019855</name>
</gene>
<keyword evidence="4" id="KW-1185">Reference proteome</keyword>
<dbReference type="PANTHER" id="PTHR48070:SF6">
    <property type="entry name" value="ESTERASE OVCA2"/>
    <property type="match status" value="1"/>
</dbReference>
<dbReference type="InterPro" id="IPR029058">
    <property type="entry name" value="AB_hydrolase_fold"/>
</dbReference>
<keyword evidence="1" id="KW-0378">Hydrolase</keyword>
<evidence type="ECO:0000256" key="1">
    <source>
        <dbReference type="ARBA" id="ARBA00022801"/>
    </source>
</evidence>
<proteinExistence type="predicted"/>
<dbReference type="GO" id="GO:0005634">
    <property type="term" value="C:nucleus"/>
    <property type="evidence" value="ECO:0007669"/>
    <property type="project" value="TreeGrafter"/>
</dbReference>
<comment type="caution">
    <text evidence="3">The sequence shown here is derived from an EMBL/GenBank/DDBJ whole genome shotgun (WGS) entry which is preliminary data.</text>
</comment>